<evidence type="ECO:0000313" key="2">
    <source>
        <dbReference type="EMBL" id="ABE53902.1"/>
    </source>
</evidence>
<evidence type="ECO:0000256" key="1">
    <source>
        <dbReference type="SAM" id="SignalP"/>
    </source>
</evidence>
<dbReference type="AlphaFoldDB" id="Q12RM4"/>
<accession>Q12RM4</accession>
<dbReference type="EMBL" id="CP000302">
    <property type="protein sequence ID" value="ABE53902.1"/>
    <property type="molecule type" value="Genomic_DNA"/>
</dbReference>
<protein>
    <recommendedName>
        <fullName evidence="4">Lipoprotein</fullName>
    </recommendedName>
</protein>
<reference evidence="2 3" key="1">
    <citation type="submission" date="2006-03" db="EMBL/GenBank/DDBJ databases">
        <title>Complete sequence of Shewanella denitrificans OS217.</title>
        <authorList>
            <consortium name="US DOE Joint Genome Institute"/>
            <person name="Copeland A."/>
            <person name="Lucas S."/>
            <person name="Lapidus A."/>
            <person name="Barry K."/>
            <person name="Detter J.C."/>
            <person name="Glavina del Rio T."/>
            <person name="Hammon N."/>
            <person name="Israni S."/>
            <person name="Dalin E."/>
            <person name="Tice H."/>
            <person name="Pitluck S."/>
            <person name="Brettin T."/>
            <person name="Bruce D."/>
            <person name="Han C."/>
            <person name="Tapia R."/>
            <person name="Gilna P."/>
            <person name="Kiss H."/>
            <person name="Schmutz J."/>
            <person name="Larimer F."/>
            <person name="Land M."/>
            <person name="Hauser L."/>
            <person name="Kyrpides N."/>
            <person name="Lykidis A."/>
            <person name="Richardson P."/>
        </authorList>
    </citation>
    <scope>NUCLEOTIDE SEQUENCE [LARGE SCALE GENOMIC DNA]</scope>
    <source>
        <strain evidence="3">OS217 / ATCC BAA-1090 / DSM 15013</strain>
    </source>
</reference>
<name>Q12RM4_SHEDO</name>
<organism evidence="2 3">
    <name type="scientific">Shewanella denitrificans (strain OS217 / ATCC BAA-1090 / DSM 15013)</name>
    <dbReference type="NCBI Taxonomy" id="318161"/>
    <lineage>
        <taxon>Bacteria</taxon>
        <taxon>Pseudomonadati</taxon>
        <taxon>Pseudomonadota</taxon>
        <taxon>Gammaproteobacteria</taxon>
        <taxon>Alteromonadales</taxon>
        <taxon>Shewanellaceae</taxon>
        <taxon>Shewanella</taxon>
    </lineage>
</organism>
<dbReference type="Proteomes" id="UP000001982">
    <property type="component" value="Chromosome"/>
</dbReference>
<dbReference type="OrthoDB" id="6077588at2"/>
<dbReference type="RefSeq" id="WP_011495067.1">
    <property type="nucleotide sequence ID" value="NC_007954.1"/>
</dbReference>
<feature type="chain" id="PRO_5004181642" description="Lipoprotein" evidence="1">
    <location>
        <begin position="23"/>
        <end position="217"/>
    </location>
</feature>
<evidence type="ECO:0000313" key="3">
    <source>
        <dbReference type="Proteomes" id="UP000001982"/>
    </source>
</evidence>
<sequence length="217" mass="23835">MNFTQKSAILSLVFLSFSPLSGSCAPLEAATLINQSLYGFKLSIVNMPVASEGYFFNLGGSHGDSHSQAQGTGLILSRPPLTHDVLTPLAVNFLDGAGYQSESRWTLSYEFDDFALSLGANINQPFYADSPQMFEQANQMQDYSYFKVGELNVGGEYRPMDWLTFSLNFHQGMADNAQDVFALATKLDLNRSFSVQFIGLLGSDTSKGALLKTSYHF</sequence>
<feature type="signal peptide" evidence="1">
    <location>
        <begin position="1"/>
        <end position="22"/>
    </location>
</feature>
<gene>
    <name evidence="2" type="ordered locus">Sden_0612</name>
</gene>
<evidence type="ECO:0008006" key="4">
    <source>
        <dbReference type="Google" id="ProtNLM"/>
    </source>
</evidence>
<keyword evidence="1" id="KW-0732">Signal</keyword>
<proteinExistence type="predicted"/>
<dbReference type="PROSITE" id="PS51257">
    <property type="entry name" value="PROKAR_LIPOPROTEIN"/>
    <property type="match status" value="1"/>
</dbReference>
<keyword evidence="3" id="KW-1185">Reference proteome</keyword>
<dbReference type="KEGG" id="sdn:Sden_0612"/>
<dbReference type="HOGENOM" id="CLU_1271550_0_0_6"/>